<reference evidence="2 3" key="1">
    <citation type="submission" date="2016-03" db="EMBL/GenBank/DDBJ databases">
        <title>How can Kluyveromyces marxianus grow so fast - potential evolutionary course in Saccharomyces Complex revealed by comparative genomics.</title>
        <authorList>
            <person name="Mo W."/>
            <person name="Lu W."/>
            <person name="Yang X."/>
            <person name="Qi J."/>
            <person name="Lv H."/>
        </authorList>
    </citation>
    <scope>NUCLEOTIDE SEQUENCE [LARGE SCALE GENOMIC DNA]</scope>
    <source>
        <strain evidence="2 3">FIM1</strain>
    </source>
</reference>
<keyword evidence="1" id="KW-0812">Transmembrane</keyword>
<evidence type="ECO:0000256" key="1">
    <source>
        <dbReference type="SAM" id="Phobius"/>
    </source>
</evidence>
<keyword evidence="1" id="KW-0472">Membrane</keyword>
<feature type="transmembrane region" description="Helical" evidence="1">
    <location>
        <begin position="21"/>
        <end position="43"/>
    </location>
</feature>
<name>A0ABX6EQF1_KLUMA</name>
<organism evidence="2 3">
    <name type="scientific">Kluyveromyces marxianus</name>
    <name type="common">Yeast</name>
    <name type="synonym">Candida kefyr</name>
    <dbReference type="NCBI Taxonomy" id="4911"/>
    <lineage>
        <taxon>Eukaryota</taxon>
        <taxon>Fungi</taxon>
        <taxon>Dikarya</taxon>
        <taxon>Ascomycota</taxon>
        <taxon>Saccharomycotina</taxon>
        <taxon>Saccharomycetes</taxon>
        <taxon>Saccharomycetales</taxon>
        <taxon>Saccharomycetaceae</taxon>
        <taxon>Kluyveromyces</taxon>
    </lineage>
</organism>
<evidence type="ECO:0000313" key="2">
    <source>
        <dbReference type="EMBL" id="QGN14539.1"/>
    </source>
</evidence>
<dbReference type="Proteomes" id="UP000422736">
    <property type="component" value="Chromosome 2"/>
</dbReference>
<feature type="transmembrane region" description="Helical" evidence="1">
    <location>
        <begin position="147"/>
        <end position="170"/>
    </location>
</feature>
<keyword evidence="3" id="KW-1185">Reference proteome</keyword>
<proteinExistence type="predicted"/>
<dbReference type="EMBL" id="CP015055">
    <property type="protein sequence ID" value="QGN14539.1"/>
    <property type="molecule type" value="Genomic_DNA"/>
</dbReference>
<feature type="transmembrane region" description="Helical" evidence="1">
    <location>
        <begin position="63"/>
        <end position="85"/>
    </location>
</feature>
<accession>A0ABX6EQF1</accession>
<feature type="transmembrane region" description="Helical" evidence="1">
    <location>
        <begin position="97"/>
        <end position="114"/>
    </location>
</feature>
<gene>
    <name evidence="2" type="ORF">FIM1_1201</name>
</gene>
<sequence>MQRACRKVVGSCFRKMLASSNFPFSLFFLGFVVFVENFIFPFWGQAPGCPEHPAEGARERAPLRLVLIFYIVCLTKPIPIQFRPFWVQSQAKTRQEVRYLAYLVAAGTCLGHAWDRLGPFSSSQGYCLSCFCAVSHIMSCPVLSCPFFFALLCFAVGACLGSDVFLCFAVSDSLLAPRERWGGGAGSHLCHVSFT</sequence>
<evidence type="ECO:0008006" key="4">
    <source>
        <dbReference type="Google" id="ProtNLM"/>
    </source>
</evidence>
<keyword evidence="1" id="KW-1133">Transmembrane helix</keyword>
<evidence type="ECO:0000313" key="3">
    <source>
        <dbReference type="Proteomes" id="UP000422736"/>
    </source>
</evidence>
<protein>
    <recommendedName>
        <fullName evidence="4">Transmembrane protein</fullName>
    </recommendedName>
</protein>